<dbReference type="OrthoDB" id="512110at2"/>
<dbReference type="RefSeq" id="WP_095721629.1">
    <property type="nucleotide sequence ID" value="NZ_NTFS01000089.1"/>
</dbReference>
<gene>
    <name evidence="1" type="ORF">CK510_10385</name>
</gene>
<name>A0A2A2TK85_9CYAN</name>
<evidence type="ECO:0000313" key="1">
    <source>
        <dbReference type="EMBL" id="PAX56168.1"/>
    </source>
</evidence>
<reference evidence="1 2" key="1">
    <citation type="submission" date="2017-08" db="EMBL/GenBank/DDBJ databases">
        <title>Draft genome sequence of filamentous cyanobacterium Calothrix elsteri CCALA 953.</title>
        <authorList>
            <person name="Gagunashvili A.N."/>
            <person name="Elster J."/>
            <person name="Andresson O.S."/>
        </authorList>
    </citation>
    <scope>NUCLEOTIDE SEQUENCE [LARGE SCALE GENOMIC DNA]</scope>
    <source>
        <strain evidence="1 2">CCALA 953</strain>
    </source>
</reference>
<organism evidence="1 2">
    <name type="scientific">Brunnivagina elsteri CCALA 953</name>
    <dbReference type="NCBI Taxonomy" id="987040"/>
    <lineage>
        <taxon>Bacteria</taxon>
        <taxon>Bacillati</taxon>
        <taxon>Cyanobacteriota</taxon>
        <taxon>Cyanophyceae</taxon>
        <taxon>Nostocales</taxon>
        <taxon>Calotrichaceae</taxon>
        <taxon>Brunnivagina</taxon>
    </lineage>
</organism>
<dbReference type="AlphaFoldDB" id="A0A2A2TK85"/>
<keyword evidence="2" id="KW-1185">Reference proteome</keyword>
<comment type="caution">
    <text evidence="1">The sequence shown here is derived from an EMBL/GenBank/DDBJ whole genome shotgun (WGS) entry which is preliminary data.</text>
</comment>
<proteinExistence type="predicted"/>
<protein>
    <submittedName>
        <fullName evidence="1">Uncharacterized protein</fullName>
    </submittedName>
</protein>
<evidence type="ECO:0000313" key="2">
    <source>
        <dbReference type="Proteomes" id="UP000218238"/>
    </source>
</evidence>
<accession>A0A2A2TK85</accession>
<sequence length="136" mass="15480">MDNEQAVLEISAVEITKSLLSDLKQLSRCAGEPVAVVFADSLLRKMRSLHDMYMDDPYTEIVMALHDALAYQNNWIEYGSEQYQGAYNLFLSLVEREKITNVEVENAILTLEQIGFDTLPFGVKLDNNFPEEEITV</sequence>
<dbReference type="EMBL" id="NTFS01000089">
    <property type="protein sequence ID" value="PAX56168.1"/>
    <property type="molecule type" value="Genomic_DNA"/>
</dbReference>
<dbReference type="Proteomes" id="UP000218238">
    <property type="component" value="Unassembled WGS sequence"/>
</dbReference>